<name>A0ABT1SMR4_9FIRM</name>
<dbReference type="PIRSF" id="PIRSF004976">
    <property type="entry name" value="ATPase_YdaO"/>
    <property type="match status" value="1"/>
</dbReference>
<dbReference type="CDD" id="cd24138">
    <property type="entry name" value="TtcA-like"/>
    <property type="match status" value="1"/>
</dbReference>
<dbReference type="RefSeq" id="WP_102266630.1">
    <property type="nucleotide sequence ID" value="NZ_CANTYB010000026.1"/>
</dbReference>
<feature type="domain" description="tRNA(Ile)-lysidine/2-thiocytidine synthase N-terminal" evidence="2">
    <location>
        <begin position="26"/>
        <end position="200"/>
    </location>
</feature>
<evidence type="ECO:0000259" key="2">
    <source>
        <dbReference type="Pfam" id="PF01171"/>
    </source>
</evidence>
<dbReference type="InterPro" id="IPR035107">
    <property type="entry name" value="tRNA_thiolation_TtcA_Ctu1"/>
</dbReference>
<evidence type="ECO:0000313" key="3">
    <source>
        <dbReference type="EMBL" id="MCQ5122508.1"/>
    </source>
</evidence>
<evidence type="ECO:0000313" key="4">
    <source>
        <dbReference type="Proteomes" id="UP001524435"/>
    </source>
</evidence>
<dbReference type="InterPro" id="IPR014729">
    <property type="entry name" value="Rossmann-like_a/b/a_fold"/>
</dbReference>
<dbReference type="Pfam" id="PF01171">
    <property type="entry name" value="ATP_bind_3"/>
    <property type="match status" value="1"/>
</dbReference>
<protein>
    <submittedName>
        <fullName evidence="3">tRNA 2-thiocytidine(32) synthetase TtcA</fullName>
    </submittedName>
</protein>
<keyword evidence="4" id="KW-1185">Reference proteome</keyword>
<dbReference type="EMBL" id="JANGCH010000016">
    <property type="protein sequence ID" value="MCQ5122508.1"/>
    <property type="molecule type" value="Genomic_DNA"/>
</dbReference>
<evidence type="ECO:0000256" key="1">
    <source>
        <dbReference type="ARBA" id="ARBA00022679"/>
    </source>
</evidence>
<keyword evidence="1" id="KW-0808">Transferase</keyword>
<comment type="caution">
    <text evidence="3">The sequence shown here is derived from an EMBL/GenBank/DDBJ whole genome shotgun (WGS) entry which is preliminary data.</text>
</comment>
<gene>
    <name evidence="3" type="ORF">NE663_09590</name>
</gene>
<organism evidence="3 4">
    <name type="scientific">Massilicoli timonensis</name>
    <dbReference type="NCBI Taxonomy" id="2015901"/>
    <lineage>
        <taxon>Bacteria</taxon>
        <taxon>Bacillati</taxon>
        <taxon>Bacillota</taxon>
        <taxon>Erysipelotrichia</taxon>
        <taxon>Erysipelotrichales</taxon>
        <taxon>Erysipelotrichaceae</taxon>
        <taxon>Massilicoli</taxon>
    </lineage>
</organism>
<dbReference type="SUPFAM" id="SSF52402">
    <property type="entry name" value="Adenine nucleotide alpha hydrolases-like"/>
    <property type="match status" value="1"/>
</dbReference>
<proteinExistence type="predicted"/>
<dbReference type="Proteomes" id="UP001524435">
    <property type="component" value="Unassembled WGS sequence"/>
</dbReference>
<dbReference type="PANTHER" id="PTHR43686">
    <property type="entry name" value="SULFURTRANSFERASE-RELATED"/>
    <property type="match status" value="1"/>
</dbReference>
<dbReference type="PANTHER" id="PTHR43686:SF1">
    <property type="entry name" value="AMINOTRAN_5 DOMAIN-CONTAINING PROTEIN"/>
    <property type="match status" value="1"/>
</dbReference>
<accession>A0ABT1SMR4</accession>
<sequence length="262" mass="30133">MELKNILAKLRKADHHYHMIEEGDRIAVGVSGGKDSMVLLTALHWYSKFKDKHFEVVGIHIEMGFPDMDFTAVRQYCAKYGIAYEDCPSNLYAILRQYPGKDGKIQCSRCSALKKGAVIKEAKKRGCNKVAFGHHGDDAVETLFLNMMYGGKLATFEPSMYLTREAITFIRPLIYCFEEEITHALRTNDIPFVASTCEKEGITKRTDMKRFLQMLYQHDPLAKENLLLALHNEEQVKLWHKDPTFENNKRAFHAARAQLKQK</sequence>
<dbReference type="InterPro" id="IPR011063">
    <property type="entry name" value="TilS/TtcA_N"/>
</dbReference>
<reference evidence="3 4" key="1">
    <citation type="submission" date="2022-06" db="EMBL/GenBank/DDBJ databases">
        <title>Isolation of gut microbiota from human fecal samples.</title>
        <authorList>
            <person name="Pamer E.G."/>
            <person name="Barat B."/>
            <person name="Waligurski E."/>
            <person name="Medina S."/>
            <person name="Paddock L."/>
            <person name="Mostad J."/>
        </authorList>
    </citation>
    <scope>NUCLEOTIDE SEQUENCE [LARGE SCALE GENOMIC DNA]</scope>
    <source>
        <strain evidence="3 4">DFI.6.1</strain>
    </source>
</reference>
<dbReference type="Gene3D" id="3.40.50.620">
    <property type="entry name" value="HUPs"/>
    <property type="match status" value="1"/>
</dbReference>